<proteinExistence type="predicted"/>
<dbReference type="Proteomes" id="UP000694941">
    <property type="component" value="Unplaced"/>
</dbReference>
<accession>A0ABM1TIX8</accession>
<dbReference type="GeneID" id="111088894"/>
<sequence>MKEEEQCALFDNMLVKNEDETLKLTSTTGEADSLEERFSCTILKFGVAKEGQEKNDDVAIEKMENIFVRVKTEQPGDVPQDEIISKFSDNNDDDLDSSSYRVLNVKTETEFEEDLQQIESRLESASVSWLV</sequence>
<reference evidence="2" key="1">
    <citation type="submission" date="2025-08" db="UniProtKB">
        <authorList>
            <consortium name="RefSeq"/>
        </authorList>
    </citation>
    <scope>IDENTIFICATION</scope>
    <source>
        <tissue evidence="2">Muscle</tissue>
    </source>
</reference>
<evidence type="ECO:0000313" key="1">
    <source>
        <dbReference type="Proteomes" id="UP000694941"/>
    </source>
</evidence>
<name>A0ABM1TIX8_LIMPO</name>
<protein>
    <submittedName>
        <fullName evidence="2">Uncharacterized protein LOC111088894 isoform X2</fullName>
    </submittedName>
</protein>
<gene>
    <name evidence="2" type="primary">LOC111088894</name>
</gene>
<dbReference type="RefSeq" id="XP_022255834.1">
    <property type="nucleotide sequence ID" value="XM_022400126.1"/>
</dbReference>
<keyword evidence="1" id="KW-1185">Reference proteome</keyword>
<organism evidence="1 2">
    <name type="scientific">Limulus polyphemus</name>
    <name type="common">Atlantic horseshoe crab</name>
    <dbReference type="NCBI Taxonomy" id="6850"/>
    <lineage>
        <taxon>Eukaryota</taxon>
        <taxon>Metazoa</taxon>
        <taxon>Ecdysozoa</taxon>
        <taxon>Arthropoda</taxon>
        <taxon>Chelicerata</taxon>
        <taxon>Merostomata</taxon>
        <taxon>Xiphosura</taxon>
        <taxon>Limulidae</taxon>
        <taxon>Limulus</taxon>
    </lineage>
</organism>
<evidence type="ECO:0000313" key="2">
    <source>
        <dbReference type="RefSeq" id="XP_022255834.1"/>
    </source>
</evidence>